<name>A0A9P8Q748_WICPI</name>
<dbReference type="OrthoDB" id="4484309at2759"/>
<reference evidence="1" key="2">
    <citation type="submission" date="2021-01" db="EMBL/GenBank/DDBJ databases">
        <authorList>
            <person name="Schikora-Tamarit M.A."/>
        </authorList>
    </citation>
    <scope>NUCLEOTIDE SEQUENCE</scope>
    <source>
        <strain evidence="1">CBS2887</strain>
    </source>
</reference>
<dbReference type="EMBL" id="JAEUBG010001888">
    <property type="protein sequence ID" value="KAH3685592.1"/>
    <property type="molecule type" value="Genomic_DNA"/>
</dbReference>
<accession>A0A9P8Q748</accession>
<evidence type="ECO:0000313" key="2">
    <source>
        <dbReference type="Proteomes" id="UP000774326"/>
    </source>
</evidence>
<protein>
    <submittedName>
        <fullName evidence="1">Uncharacterized protein</fullName>
    </submittedName>
</protein>
<sequence>DTNTRRRSWQIMRDAKKDSNAGGLVMLKKGIKFDLELRVWVLIYELLTKDFKGFRLFETIGNDEMGDVVKEHIFFLKNQGTLIT</sequence>
<comment type="caution">
    <text evidence="1">The sequence shown here is derived from an EMBL/GenBank/DDBJ whole genome shotgun (WGS) entry which is preliminary data.</text>
</comment>
<reference evidence="1" key="1">
    <citation type="journal article" date="2021" name="Open Biol.">
        <title>Shared evolutionary footprints suggest mitochondrial oxidative damage underlies multiple complex I losses in fungi.</title>
        <authorList>
            <person name="Schikora-Tamarit M.A."/>
            <person name="Marcet-Houben M."/>
            <person name="Nosek J."/>
            <person name="Gabaldon T."/>
        </authorList>
    </citation>
    <scope>NUCLEOTIDE SEQUENCE</scope>
    <source>
        <strain evidence="1">CBS2887</strain>
    </source>
</reference>
<feature type="non-terminal residue" evidence="1">
    <location>
        <position position="1"/>
    </location>
</feature>
<evidence type="ECO:0000313" key="1">
    <source>
        <dbReference type="EMBL" id="KAH3685592.1"/>
    </source>
</evidence>
<dbReference type="Proteomes" id="UP000774326">
    <property type="component" value="Unassembled WGS sequence"/>
</dbReference>
<proteinExistence type="predicted"/>
<keyword evidence="2" id="KW-1185">Reference proteome</keyword>
<dbReference type="AlphaFoldDB" id="A0A9P8Q748"/>
<gene>
    <name evidence="1" type="ORF">WICPIJ_003435</name>
</gene>
<organism evidence="1 2">
    <name type="scientific">Wickerhamomyces pijperi</name>
    <name type="common">Yeast</name>
    <name type="synonym">Pichia pijperi</name>
    <dbReference type="NCBI Taxonomy" id="599730"/>
    <lineage>
        <taxon>Eukaryota</taxon>
        <taxon>Fungi</taxon>
        <taxon>Dikarya</taxon>
        <taxon>Ascomycota</taxon>
        <taxon>Saccharomycotina</taxon>
        <taxon>Saccharomycetes</taxon>
        <taxon>Phaffomycetales</taxon>
        <taxon>Wickerhamomycetaceae</taxon>
        <taxon>Wickerhamomyces</taxon>
    </lineage>
</organism>